<dbReference type="Proteomes" id="UP000824035">
    <property type="component" value="Unassembled WGS sequence"/>
</dbReference>
<feature type="compositionally biased region" description="Basic and acidic residues" evidence="4">
    <location>
        <begin position="209"/>
        <end position="223"/>
    </location>
</feature>
<feature type="domain" description="CusB-like beta-barrel" evidence="5">
    <location>
        <begin position="342"/>
        <end position="405"/>
    </location>
</feature>
<feature type="compositionally biased region" description="Low complexity" evidence="4">
    <location>
        <begin position="224"/>
        <end position="236"/>
    </location>
</feature>
<organism evidence="7 8">
    <name type="scientific">Candidatus Allofournierella merdipullorum</name>
    <dbReference type="NCBI Taxonomy" id="2838595"/>
    <lineage>
        <taxon>Bacteria</taxon>
        <taxon>Bacillati</taxon>
        <taxon>Bacillota</taxon>
        <taxon>Clostridia</taxon>
        <taxon>Eubacteriales</taxon>
        <taxon>Oscillospiraceae</taxon>
        <taxon>Allofournierella</taxon>
    </lineage>
</organism>
<comment type="subcellular location">
    <subcellularLocation>
        <location evidence="1">Cell envelope</location>
    </subcellularLocation>
</comment>
<dbReference type="AlphaFoldDB" id="A0A9D2J0N8"/>
<dbReference type="Gene3D" id="6.20.50.140">
    <property type="match status" value="1"/>
</dbReference>
<protein>
    <submittedName>
        <fullName evidence="7">HlyD family efflux transporter periplasmic adaptor subunit</fullName>
    </submittedName>
</protein>
<comment type="caution">
    <text evidence="7">The sequence shown here is derived from an EMBL/GenBank/DDBJ whole genome shotgun (WGS) entry which is preliminary data.</text>
</comment>
<feature type="region of interest" description="Disordered" evidence="4">
    <location>
        <begin position="202"/>
        <end position="257"/>
    </location>
</feature>
<dbReference type="GO" id="GO:0030313">
    <property type="term" value="C:cell envelope"/>
    <property type="evidence" value="ECO:0007669"/>
    <property type="project" value="UniProtKB-SubCell"/>
</dbReference>
<reference evidence="7" key="1">
    <citation type="journal article" date="2021" name="PeerJ">
        <title>Extensive microbial diversity within the chicken gut microbiome revealed by metagenomics and culture.</title>
        <authorList>
            <person name="Gilroy R."/>
            <person name="Ravi A."/>
            <person name="Getino M."/>
            <person name="Pursley I."/>
            <person name="Horton D.L."/>
            <person name="Alikhan N.F."/>
            <person name="Baker D."/>
            <person name="Gharbi K."/>
            <person name="Hall N."/>
            <person name="Watson M."/>
            <person name="Adriaenssens E.M."/>
            <person name="Foster-Nyarko E."/>
            <person name="Jarju S."/>
            <person name="Secka A."/>
            <person name="Antonio M."/>
            <person name="Oren A."/>
            <person name="Chaudhuri R.R."/>
            <person name="La Ragione R."/>
            <person name="Hildebrand F."/>
            <person name="Pallen M.J."/>
        </authorList>
    </citation>
    <scope>NUCLEOTIDE SEQUENCE</scope>
    <source>
        <strain evidence="7">ChiGjej4B4-18154</strain>
    </source>
</reference>
<dbReference type="Gene3D" id="2.40.30.170">
    <property type="match status" value="1"/>
</dbReference>
<evidence type="ECO:0000259" key="5">
    <source>
        <dbReference type="Pfam" id="PF25954"/>
    </source>
</evidence>
<keyword evidence="2 3" id="KW-0175">Coiled coil</keyword>
<accession>A0A9D2J0N8</accession>
<name>A0A9D2J0N8_9FIRM</name>
<dbReference type="EMBL" id="DXBV01000097">
    <property type="protein sequence ID" value="HIZ31434.1"/>
    <property type="molecule type" value="Genomic_DNA"/>
</dbReference>
<evidence type="ECO:0000256" key="3">
    <source>
        <dbReference type="SAM" id="Coils"/>
    </source>
</evidence>
<dbReference type="InterPro" id="IPR058649">
    <property type="entry name" value="CzcB_C"/>
</dbReference>
<proteinExistence type="predicted"/>
<evidence type="ECO:0000313" key="8">
    <source>
        <dbReference type="Proteomes" id="UP000824035"/>
    </source>
</evidence>
<sequence>MGVDAAGNIQSRQWGQFAPVAVKLKEYRVSLGAQVAEGDVLAEYDLEDLQRLARESEARLAEKQSALNKLDLQKKDDEARLQQEIDQLRAASSESASAGLNTLEQKKQELAAQAEQQRQAEQAALAEKEALLQKHSQRPQVIADCDSRLAQLEEERARLQKELEGLMGQGAPEDQLRPVREALAQNELDAADVQRQREEALTADYEGQVAEKQKQADTAKAAREQAQAQLQQTEQQLQEKRDARDALRKKEDSQIETMKQQAAVERQALDSQIESARLARDAAKTERDDLLALCADPTLRADRAGTVTALGGTPGLAADPASPLAKIGDAGQRSLVLQVDPVDVGSIQPGQEVSFYVDAYPEATFTGRVESVSRLQNDGGKFEVRASFSEGDQPLYDGMGANATLIVKQKKDVVAVSNKAIQFEDGESFVWLADENGQLRRQTVATGFSNGRITEILSGLQEGDVALVEEQYEDR</sequence>
<evidence type="ECO:0000256" key="1">
    <source>
        <dbReference type="ARBA" id="ARBA00004196"/>
    </source>
</evidence>
<evidence type="ECO:0000256" key="2">
    <source>
        <dbReference type="ARBA" id="ARBA00023054"/>
    </source>
</evidence>
<evidence type="ECO:0000256" key="4">
    <source>
        <dbReference type="SAM" id="MobiDB-lite"/>
    </source>
</evidence>
<dbReference type="Pfam" id="PF25954">
    <property type="entry name" value="Beta-barrel_RND_2"/>
    <property type="match status" value="1"/>
</dbReference>
<feature type="coiled-coil region" evidence="3">
    <location>
        <begin position="46"/>
        <end position="169"/>
    </location>
</feature>
<evidence type="ECO:0000259" key="6">
    <source>
        <dbReference type="Pfam" id="PF25975"/>
    </source>
</evidence>
<gene>
    <name evidence="7" type="ORF">H9813_09450</name>
</gene>
<dbReference type="PANTHER" id="PTHR32347">
    <property type="entry name" value="EFFLUX SYSTEM COMPONENT YKNX-RELATED"/>
    <property type="match status" value="1"/>
</dbReference>
<evidence type="ECO:0000313" key="7">
    <source>
        <dbReference type="EMBL" id="HIZ31434.1"/>
    </source>
</evidence>
<dbReference type="Pfam" id="PF25975">
    <property type="entry name" value="CzcB_C"/>
    <property type="match status" value="1"/>
</dbReference>
<dbReference type="InterPro" id="IPR058792">
    <property type="entry name" value="Beta-barrel_RND_2"/>
</dbReference>
<reference evidence="7" key="2">
    <citation type="submission" date="2021-04" db="EMBL/GenBank/DDBJ databases">
        <authorList>
            <person name="Gilroy R."/>
        </authorList>
    </citation>
    <scope>NUCLEOTIDE SEQUENCE</scope>
    <source>
        <strain evidence="7">ChiGjej4B4-18154</strain>
    </source>
</reference>
<feature type="domain" description="CzcB-like C-terminal circularly permuted SH3-like" evidence="6">
    <location>
        <begin position="414"/>
        <end position="464"/>
    </location>
</feature>
<feature type="compositionally biased region" description="Basic and acidic residues" evidence="4">
    <location>
        <begin position="237"/>
        <end position="253"/>
    </location>
</feature>
<dbReference type="InterPro" id="IPR050465">
    <property type="entry name" value="UPF0194_transport"/>
</dbReference>